<dbReference type="AlphaFoldDB" id="A0A9P5ZFT8"/>
<proteinExistence type="predicted"/>
<dbReference type="Proteomes" id="UP000807025">
    <property type="component" value="Unassembled WGS sequence"/>
</dbReference>
<name>A0A9P5ZFT8_PLEER</name>
<keyword evidence="3" id="KW-1185">Reference proteome</keyword>
<accession>A0A9P5ZFT8</accession>
<feature type="compositionally biased region" description="Low complexity" evidence="1">
    <location>
        <begin position="381"/>
        <end position="397"/>
    </location>
</feature>
<comment type="caution">
    <text evidence="2">The sequence shown here is derived from an EMBL/GenBank/DDBJ whole genome shotgun (WGS) entry which is preliminary data.</text>
</comment>
<dbReference type="OrthoDB" id="3220614at2759"/>
<feature type="compositionally biased region" description="Low complexity" evidence="1">
    <location>
        <begin position="405"/>
        <end position="415"/>
    </location>
</feature>
<evidence type="ECO:0000256" key="1">
    <source>
        <dbReference type="SAM" id="MobiDB-lite"/>
    </source>
</evidence>
<feature type="compositionally biased region" description="Acidic residues" evidence="1">
    <location>
        <begin position="342"/>
        <end position="358"/>
    </location>
</feature>
<reference evidence="2" key="1">
    <citation type="submission" date="2020-11" db="EMBL/GenBank/DDBJ databases">
        <authorList>
            <consortium name="DOE Joint Genome Institute"/>
            <person name="Ahrendt S."/>
            <person name="Riley R."/>
            <person name="Andreopoulos W."/>
            <person name="Labutti K."/>
            <person name="Pangilinan J."/>
            <person name="Ruiz-Duenas F.J."/>
            <person name="Barrasa J.M."/>
            <person name="Sanchez-Garcia M."/>
            <person name="Camarero S."/>
            <person name="Miyauchi S."/>
            <person name="Serrano A."/>
            <person name="Linde D."/>
            <person name="Babiker R."/>
            <person name="Drula E."/>
            <person name="Ayuso-Fernandez I."/>
            <person name="Pacheco R."/>
            <person name="Padilla G."/>
            <person name="Ferreira P."/>
            <person name="Barriuso J."/>
            <person name="Kellner H."/>
            <person name="Castanera R."/>
            <person name="Alfaro M."/>
            <person name="Ramirez L."/>
            <person name="Pisabarro A.G."/>
            <person name="Kuo A."/>
            <person name="Tritt A."/>
            <person name="Lipzen A."/>
            <person name="He G."/>
            <person name="Yan M."/>
            <person name="Ng V."/>
            <person name="Cullen D."/>
            <person name="Martin F."/>
            <person name="Rosso M.-N."/>
            <person name="Henrissat B."/>
            <person name="Hibbett D."/>
            <person name="Martinez A.T."/>
            <person name="Grigoriev I.V."/>
        </authorList>
    </citation>
    <scope>NUCLEOTIDE SEQUENCE</scope>
    <source>
        <strain evidence="2">ATCC 90797</strain>
    </source>
</reference>
<dbReference type="EMBL" id="MU154775">
    <property type="protein sequence ID" value="KAF9487467.1"/>
    <property type="molecule type" value="Genomic_DNA"/>
</dbReference>
<sequence length="415" mass="45981">MAPTSAKRTHDLINEALQNIGPRSTKKTRLQRITNNDALNAIQTMEDLGKLIPWLIDPYRHPRQLIVIGSDLARAENRPEITTGGAALPIDVIKENERLKLAFQSLVARQPQLPQLIEEYRKNDFEKWQDIMALVAHASSQTCSNDSSTLHDKLEYFLVDPKEVVPRELSSKVARGWNSQWTAERLCPQRYLEKFHKDPDSFMLKVQKGARKYQQHTDWPAFLYDASAYDKDDPEADSLRHILIGPSAAKSNSQVTLPRRCNAGIIGISKIDSNLIAYAACQARFILSAQTDWGQTDGKFDGGAFYDRITNYFKTGLEQGDETVTALLSCEVFENTNITSADELEADSDDSDNEDEDAKIERQRQRQQTQRNATGNGGNDDTGSNGNSGSSNGDNAGTTGGDGNSGTRNDAGPTA</sequence>
<dbReference type="Pfam" id="PF20414">
    <property type="entry name" value="DUF6698"/>
    <property type="match status" value="1"/>
</dbReference>
<organism evidence="2 3">
    <name type="scientific">Pleurotus eryngii</name>
    <name type="common">Boletus of the steppes</name>
    <dbReference type="NCBI Taxonomy" id="5323"/>
    <lineage>
        <taxon>Eukaryota</taxon>
        <taxon>Fungi</taxon>
        <taxon>Dikarya</taxon>
        <taxon>Basidiomycota</taxon>
        <taxon>Agaricomycotina</taxon>
        <taxon>Agaricomycetes</taxon>
        <taxon>Agaricomycetidae</taxon>
        <taxon>Agaricales</taxon>
        <taxon>Pleurotineae</taxon>
        <taxon>Pleurotaceae</taxon>
        <taxon>Pleurotus</taxon>
    </lineage>
</organism>
<dbReference type="InterPro" id="IPR046521">
    <property type="entry name" value="DUF6698"/>
</dbReference>
<feature type="region of interest" description="Disordered" evidence="1">
    <location>
        <begin position="339"/>
        <end position="415"/>
    </location>
</feature>
<evidence type="ECO:0000313" key="2">
    <source>
        <dbReference type="EMBL" id="KAF9487467.1"/>
    </source>
</evidence>
<protein>
    <submittedName>
        <fullName evidence="2">Uncharacterized protein</fullName>
    </submittedName>
</protein>
<gene>
    <name evidence="2" type="ORF">BDN71DRAFT_1513944</name>
</gene>
<evidence type="ECO:0000313" key="3">
    <source>
        <dbReference type="Proteomes" id="UP000807025"/>
    </source>
</evidence>